<proteinExistence type="predicted"/>
<evidence type="ECO:0000313" key="2">
    <source>
        <dbReference type="EMBL" id="TKG72973.1"/>
    </source>
</evidence>
<evidence type="ECO:0000259" key="1">
    <source>
        <dbReference type="Pfam" id="PF19328"/>
    </source>
</evidence>
<protein>
    <submittedName>
        <fullName evidence="2">Dihydrodipicolinate reductase</fullName>
    </submittedName>
</protein>
<dbReference type="Pfam" id="PF19328">
    <property type="entry name" value="DAP_DH_C"/>
    <property type="match status" value="1"/>
</dbReference>
<evidence type="ECO:0000313" key="3">
    <source>
        <dbReference type="Proteomes" id="UP000309992"/>
    </source>
</evidence>
<dbReference type="EMBL" id="SWMS01000002">
    <property type="protein sequence ID" value="TKG72973.1"/>
    <property type="molecule type" value="Genomic_DNA"/>
</dbReference>
<dbReference type="Proteomes" id="UP000309992">
    <property type="component" value="Unassembled WGS sequence"/>
</dbReference>
<dbReference type="InterPro" id="IPR045760">
    <property type="entry name" value="DAP_DH_C"/>
</dbReference>
<accession>A0ABY2SAP6</accession>
<dbReference type="CDD" id="cd24146">
    <property type="entry name" value="nat-AmDH_N_like"/>
    <property type="match status" value="1"/>
</dbReference>
<comment type="caution">
    <text evidence="2">The sequence shown here is derived from an EMBL/GenBank/DDBJ whole genome shotgun (WGS) entry which is preliminary data.</text>
</comment>
<feature type="domain" description="2,4-diaminopentanoate dehydrogenase C-terminal" evidence="1">
    <location>
        <begin position="133"/>
        <end position="329"/>
    </location>
</feature>
<sequence>MALVGLGATGCAIGTLLAAREDCVLVGAVDQRPDTIGRDLSEFLGLDRLGIAVTSDLGALPATDLAVVATTSDLDRVAQTVIPLLERSINVVSICEQLAYPWESHPQIAKQLDAVAREHGVTVVGTGANPGVLMDTLPMLMSVLTRQVNRVVIRRRTNMSRYGAILSKFGLGLEPTAFAAARNSGQVIGHVGFEQAIGALAAGLGWELDTIVVYDVEPSVVSDRRRQGAHTVIEPGAIAAVTHRARGLRSGDAVIDLEIVFGFFDAEDEVQPGDEYLIEGDDQLITLASNHGFESFLSTVAAAANVATAVVDAPAGLHSMGELPVLAMASKGARIRQAVHR</sequence>
<gene>
    <name evidence="2" type="ORF">FCN18_04215</name>
</gene>
<dbReference type="SUPFAM" id="SSF51735">
    <property type="entry name" value="NAD(P)-binding Rossmann-fold domains"/>
    <property type="match status" value="1"/>
</dbReference>
<name>A0ABY2SAP6_9PSEU</name>
<dbReference type="Gene3D" id="3.40.50.720">
    <property type="entry name" value="NAD(P)-binding Rossmann-like Domain"/>
    <property type="match status" value="1"/>
</dbReference>
<dbReference type="InterPro" id="IPR036291">
    <property type="entry name" value="NAD(P)-bd_dom_sf"/>
</dbReference>
<reference evidence="2 3" key="1">
    <citation type="journal article" date="2015" name="Antonie Van Leeuwenhoek">
        <title>Prauserella endophytica sp. nov., an endophytic actinobacterium isolated from Tamarix taklamakanensis.</title>
        <authorList>
            <person name="Liu J.M."/>
            <person name="Habden X."/>
            <person name="Guo L."/>
            <person name="Tuo L."/>
            <person name="Jiang Z.K."/>
            <person name="Liu S.W."/>
            <person name="Liu X.F."/>
            <person name="Chen L."/>
            <person name="Li R.F."/>
            <person name="Zhang Y.Q."/>
            <person name="Sun C.H."/>
        </authorList>
    </citation>
    <scope>NUCLEOTIDE SEQUENCE [LARGE SCALE GENOMIC DNA]</scope>
    <source>
        <strain evidence="2 3">CGMCC 4.7182</strain>
    </source>
</reference>
<keyword evidence="3" id="KW-1185">Reference proteome</keyword>
<organism evidence="2 3">
    <name type="scientific">Prauserella endophytica</name>
    <dbReference type="NCBI Taxonomy" id="1592324"/>
    <lineage>
        <taxon>Bacteria</taxon>
        <taxon>Bacillati</taxon>
        <taxon>Actinomycetota</taxon>
        <taxon>Actinomycetes</taxon>
        <taxon>Pseudonocardiales</taxon>
        <taxon>Pseudonocardiaceae</taxon>
        <taxon>Prauserella</taxon>
        <taxon>Prauserella coralliicola group</taxon>
    </lineage>
</organism>